<name>G3I8J5_CRIGR</name>
<dbReference type="FunCoup" id="G3I8J5">
    <property type="interactions" value="734"/>
</dbReference>
<feature type="transmembrane region" description="Helical" evidence="12">
    <location>
        <begin position="303"/>
        <end position="325"/>
    </location>
</feature>
<accession>G3I8J5</accession>
<evidence type="ECO:0000256" key="11">
    <source>
        <dbReference type="RuleBase" id="RU000688"/>
    </source>
</evidence>
<evidence type="ECO:0000313" key="14">
    <source>
        <dbReference type="EMBL" id="EGW11650.1"/>
    </source>
</evidence>
<feature type="transmembrane region" description="Helical" evidence="12">
    <location>
        <begin position="521"/>
        <end position="538"/>
    </location>
</feature>
<keyword evidence="3" id="KW-0716">Sensory transduction</keyword>
<dbReference type="CDD" id="cd15421">
    <property type="entry name" value="7tmA_OR2T-like"/>
    <property type="match status" value="1"/>
</dbReference>
<evidence type="ECO:0000256" key="12">
    <source>
        <dbReference type="SAM" id="Phobius"/>
    </source>
</evidence>
<organism evidence="14 15">
    <name type="scientific">Cricetulus griseus</name>
    <name type="common">Chinese hamster</name>
    <name type="synonym">Cricetulus barabensis griseus</name>
    <dbReference type="NCBI Taxonomy" id="10029"/>
    <lineage>
        <taxon>Eukaryota</taxon>
        <taxon>Metazoa</taxon>
        <taxon>Chordata</taxon>
        <taxon>Craniata</taxon>
        <taxon>Vertebrata</taxon>
        <taxon>Euteleostomi</taxon>
        <taxon>Mammalia</taxon>
        <taxon>Eutheria</taxon>
        <taxon>Euarchontoglires</taxon>
        <taxon>Glires</taxon>
        <taxon>Rodentia</taxon>
        <taxon>Myomorpha</taxon>
        <taxon>Muroidea</taxon>
        <taxon>Cricetidae</taxon>
        <taxon>Cricetinae</taxon>
        <taxon>Cricetulus</taxon>
    </lineage>
</organism>
<evidence type="ECO:0000256" key="9">
    <source>
        <dbReference type="ARBA" id="ARBA00023170"/>
    </source>
</evidence>
<feature type="transmembrane region" description="Helical" evidence="12">
    <location>
        <begin position="550"/>
        <end position="570"/>
    </location>
</feature>
<evidence type="ECO:0000256" key="5">
    <source>
        <dbReference type="ARBA" id="ARBA00022725"/>
    </source>
</evidence>
<sequence>MGTANDSTFSHFILLGFSDRPQLERVLFAVILPAYLLTLLGNSTIILVSRLDPHLHTPMYFFLTHLSFLDLSFTSSSIPQLLYNLRGQDKTISYVGCALQLILFLGLGGVECLLLAVMAYDRFVAVCKPLHYMVIMSPRLCLILVSLAWGCGVANSLIMSPMTLWLPRCGYRRVDHFLCEMPALIRMACTNTAIIEGIAFILAIGIVLSPLVFILVSYFYIVRAVLSMQSSSGRHKVFNTCGSHLTVVSLFYGNIIYMYMQPGTSSSKDQGKFLTLFYNMVTPLLNPLIYTLRNKEYGQMDTLLFTIISILFAVALIGSITLVQLIRLDHRLHTPMYFLLSQLSIIDMMYISTTVPKMAANFLSDTKTISFLGCEIQAFVFLSLGGSEALLLGFMSYDRYIAICQPLHYPVLMSRKICCSMVTCAWSSSSINALVHTLYAFQLPFCGSWVVNHFFCEVPALLPLVCEDTSQYEHTILMSGLVILLLPFLAILASYARVLVVAFQMRSGKGQSRAMSTCSSHLTVASLFYTTGLSTYTYPYSLHSPARDKVVAVLYSIVTPVLNPFIYSLCNKDVMGALRRQMR</sequence>
<evidence type="ECO:0000256" key="3">
    <source>
        <dbReference type="ARBA" id="ARBA00022606"/>
    </source>
</evidence>
<feature type="transmembrane region" description="Helical" evidence="12">
    <location>
        <begin position="26"/>
        <end position="48"/>
    </location>
</feature>
<evidence type="ECO:0000259" key="13">
    <source>
        <dbReference type="PROSITE" id="PS50262"/>
    </source>
</evidence>
<dbReference type="PRINTS" id="PR00245">
    <property type="entry name" value="OLFACTORYR"/>
</dbReference>
<evidence type="ECO:0000313" key="15">
    <source>
        <dbReference type="Proteomes" id="UP000001075"/>
    </source>
</evidence>
<dbReference type="AlphaFoldDB" id="G3I8J5"/>
<dbReference type="eggNOG" id="ENOG502TD9W">
    <property type="taxonomic scope" value="Eukaryota"/>
</dbReference>
<keyword evidence="7 11" id="KW-0297">G-protein coupled receptor</keyword>
<reference evidence="15" key="1">
    <citation type="journal article" date="2011" name="Nat. Biotechnol.">
        <title>The genomic sequence of the Chinese hamster ovary (CHO)-K1 cell line.</title>
        <authorList>
            <person name="Xu X."/>
            <person name="Nagarajan H."/>
            <person name="Lewis N.E."/>
            <person name="Pan S."/>
            <person name="Cai Z."/>
            <person name="Liu X."/>
            <person name="Chen W."/>
            <person name="Xie M."/>
            <person name="Wang W."/>
            <person name="Hammond S."/>
            <person name="Andersen M.R."/>
            <person name="Neff N."/>
            <person name="Passarelli B."/>
            <person name="Koh W."/>
            <person name="Fan H.C."/>
            <person name="Wang J."/>
            <person name="Gui Y."/>
            <person name="Lee K.H."/>
            <person name="Betenbaugh M.J."/>
            <person name="Quake S.R."/>
            <person name="Famili I."/>
            <person name="Palsson B.O."/>
            <person name="Wang J."/>
        </authorList>
    </citation>
    <scope>NUCLEOTIDE SEQUENCE [LARGE SCALE GENOMIC DNA]</scope>
    <source>
        <strain evidence="15">CHO K1 cell line</strain>
    </source>
</reference>
<dbReference type="Pfam" id="PF13853">
    <property type="entry name" value="7tm_4"/>
    <property type="match status" value="2"/>
</dbReference>
<comment type="similarity">
    <text evidence="11">Belongs to the G-protein coupled receptor 1 family.</text>
</comment>
<keyword evidence="2" id="KW-1003">Cell membrane</keyword>
<dbReference type="FunFam" id="1.20.1070.10:FF:000008">
    <property type="entry name" value="Olfactory receptor"/>
    <property type="match status" value="1"/>
</dbReference>
<evidence type="ECO:0000256" key="6">
    <source>
        <dbReference type="ARBA" id="ARBA00022989"/>
    </source>
</evidence>
<dbReference type="PANTHER" id="PTHR26453">
    <property type="entry name" value="OLFACTORY RECEPTOR"/>
    <property type="match status" value="1"/>
</dbReference>
<dbReference type="GO" id="GO:0005886">
    <property type="term" value="C:plasma membrane"/>
    <property type="evidence" value="ECO:0007669"/>
    <property type="project" value="UniProtKB-SubCell"/>
</dbReference>
<dbReference type="EMBL" id="JH001511">
    <property type="protein sequence ID" value="EGW11650.1"/>
    <property type="molecule type" value="Genomic_DNA"/>
</dbReference>
<keyword evidence="8 12" id="KW-0472">Membrane</keyword>
<evidence type="ECO:0000256" key="4">
    <source>
        <dbReference type="ARBA" id="ARBA00022692"/>
    </source>
</evidence>
<keyword evidence="9 11" id="KW-0675">Receptor</keyword>
<feature type="domain" description="G-protein coupled receptors family 1 profile" evidence="13">
    <location>
        <begin position="41"/>
        <end position="290"/>
    </location>
</feature>
<evidence type="ECO:0000256" key="8">
    <source>
        <dbReference type="ARBA" id="ARBA00023136"/>
    </source>
</evidence>
<dbReference type="Gene3D" id="1.20.1070.10">
    <property type="entry name" value="Rhodopsin 7-helix transmembrane proteins"/>
    <property type="match status" value="2"/>
</dbReference>
<dbReference type="STRING" id="10029.G3I8J5"/>
<dbReference type="InParanoid" id="G3I8J5"/>
<feature type="transmembrane region" description="Helical" evidence="12">
    <location>
        <begin position="197"/>
        <end position="221"/>
    </location>
</feature>
<feature type="transmembrane region" description="Helical" evidence="12">
    <location>
        <begin position="140"/>
        <end position="158"/>
    </location>
</feature>
<dbReference type="PRINTS" id="PR00237">
    <property type="entry name" value="GPCRRHODOPSN"/>
</dbReference>
<feature type="domain" description="G-protein coupled receptors family 1 profile" evidence="13">
    <location>
        <begin position="318"/>
        <end position="567"/>
    </location>
</feature>
<dbReference type="SUPFAM" id="SSF81321">
    <property type="entry name" value="Family A G protein-coupled receptor-like"/>
    <property type="match status" value="2"/>
</dbReference>
<feature type="transmembrane region" description="Helical" evidence="12">
    <location>
        <begin position="476"/>
        <end position="500"/>
    </location>
</feature>
<feature type="transmembrane region" description="Helical" evidence="12">
    <location>
        <begin position="242"/>
        <end position="260"/>
    </location>
</feature>
<dbReference type="GO" id="GO:0004984">
    <property type="term" value="F:olfactory receptor activity"/>
    <property type="evidence" value="ECO:0007669"/>
    <property type="project" value="InterPro"/>
</dbReference>
<feature type="transmembrane region" description="Helical" evidence="12">
    <location>
        <begin position="376"/>
        <end position="397"/>
    </location>
</feature>
<comment type="subcellular location">
    <subcellularLocation>
        <location evidence="1">Cell membrane</location>
        <topology evidence="1">Multi-pass membrane protein</topology>
    </subcellularLocation>
</comment>
<dbReference type="FunFam" id="1.20.1070.10:FF:000005">
    <property type="entry name" value="Olfactory receptor"/>
    <property type="match status" value="1"/>
</dbReference>
<dbReference type="Proteomes" id="UP000001075">
    <property type="component" value="Unassembled WGS sequence"/>
</dbReference>
<evidence type="ECO:0000256" key="7">
    <source>
        <dbReference type="ARBA" id="ARBA00023040"/>
    </source>
</evidence>
<dbReference type="PROSITE" id="PS50262">
    <property type="entry name" value="G_PROTEIN_RECEP_F1_2"/>
    <property type="match status" value="2"/>
</dbReference>
<dbReference type="PROSITE" id="PS00237">
    <property type="entry name" value="G_PROTEIN_RECEP_F1_1"/>
    <property type="match status" value="2"/>
</dbReference>
<evidence type="ECO:0000256" key="10">
    <source>
        <dbReference type="ARBA" id="ARBA00023224"/>
    </source>
</evidence>
<protein>
    <submittedName>
        <fullName evidence="14">Olfactory receptor 2W3</fullName>
    </submittedName>
</protein>
<evidence type="ECO:0000256" key="2">
    <source>
        <dbReference type="ARBA" id="ARBA00022475"/>
    </source>
</evidence>
<dbReference type="InterPro" id="IPR000276">
    <property type="entry name" value="GPCR_Rhodpsn"/>
</dbReference>
<keyword evidence="10 11" id="KW-0807">Transducer</keyword>
<keyword evidence="6 12" id="KW-1133">Transmembrane helix</keyword>
<feature type="transmembrane region" description="Helical" evidence="12">
    <location>
        <begin position="337"/>
        <end position="356"/>
    </location>
</feature>
<dbReference type="GO" id="GO:0004930">
    <property type="term" value="F:G protein-coupled receptor activity"/>
    <property type="evidence" value="ECO:0007669"/>
    <property type="project" value="UniProtKB-KW"/>
</dbReference>
<gene>
    <name evidence="14" type="ORF">I79_019869</name>
</gene>
<dbReference type="InterPro" id="IPR017452">
    <property type="entry name" value="GPCR_Rhodpsn_7TM"/>
</dbReference>
<feature type="transmembrane region" description="Helical" evidence="12">
    <location>
        <begin position="60"/>
        <end position="78"/>
    </location>
</feature>
<feature type="transmembrane region" description="Helical" evidence="12">
    <location>
        <begin position="98"/>
        <end position="120"/>
    </location>
</feature>
<dbReference type="InterPro" id="IPR000725">
    <property type="entry name" value="Olfact_rcpt"/>
</dbReference>
<dbReference type="PaxDb" id="10029-XP_007613306.1"/>
<proteinExistence type="inferred from homology"/>
<keyword evidence="5" id="KW-0552">Olfaction</keyword>
<keyword evidence="4 11" id="KW-0812">Transmembrane</keyword>
<evidence type="ECO:0000256" key="1">
    <source>
        <dbReference type="ARBA" id="ARBA00004651"/>
    </source>
</evidence>